<dbReference type="EMBL" id="WQKZ01000004">
    <property type="protein sequence ID" value="MVN78110.1"/>
    <property type="molecule type" value="Genomic_DNA"/>
</dbReference>
<dbReference type="AlphaFoldDB" id="A0A7K1TI78"/>
<sequence length="148" mass="16628">MKKLLPIIYLVALSGLIQSCSQVQSYSGSGYTAPEQPKTAEELRAELLVSEQRAPEEYLRTAGTYRRNFIDQLVLEGDIANTASLATFKDPVLTVRWYSKTKTEIDTKQYQIYELVRAHHTTHFKLKTDAPDCVESVSMGVLDATPVE</sequence>
<evidence type="ECO:0000313" key="2">
    <source>
        <dbReference type="Proteomes" id="UP000441336"/>
    </source>
</evidence>
<evidence type="ECO:0008006" key="3">
    <source>
        <dbReference type="Google" id="ProtNLM"/>
    </source>
</evidence>
<gene>
    <name evidence="1" type="ORF">GO988_17410</name>
</gene>
<name>A0A7K1TI78_9BACT</name>
<dbReference type="Proteomes" id="UP000441336">
    <property type="component" value="Unassembled WGS sequence"/>
</dbReference>
<dbReference type="PROSITE" id="PS51257">
    <property type="entry name" value="PROKAR_LIPOPROTEIN"/>
    <property type="match status" value="1"/>
</dbReference>
<proteinExistence type="predicted"/>
<dbReference type="RefSeq" id="WP_157567879.1">
    <property type="nucleotide sequence ID" value="NZ_WQKZ01000004.1"/>
</dbReference>
<keyword evidence="2" id="KW-1185">Reference proteome</keyword>
<comment type="caution">
    <text evidence="1">The sequence shown here is derived from an EMBL/GenBank/DDBJ whole genome shotgun (WGS) entry which is preliminary data.</text>
</comment>
<accession>A0A7K1TI78</accession>
<protein>
    <recommendedName>
        <fullName evidence="3">Lipoprotein</fullName>
    </recommendedName>
</protein>
<reference evidence="1 2" key="1">
    <citation type="submission" date="2019-12" db="EMBL/GenBank/DDBJ databases">
        <title>Hymenobacter sp. HMF4947 Genome sequencing and assembly.</title>
        <authorList>
            <person name="Kang H."/>
            <person name="Cha I."/>
            <person name="Kim H."/>
            <person name="Joh K."/>
        </authorList>
    </citation>
    <scope>NUCLEOTIDE SEQUENCE [LARGE SCALE GENOMIC DNA]</scope>
    <source>
        <strain evidence="1 2">HMF4947</strain>
    </source>
</reference>
<evidence type="ECO:0000313" key="1">
    <source>
        <dbReference type="EMBL" id="MVN78110.1"/>
    </source>
</evidence>
<organism evidence="1 2">
    <name type="scientific">Hymenobacter ginkgonis</name>
    <dbReference type="NCBI Taxonomy" id="2682976"/>
    <lineage>
        <taxon>Bacteria</taxon>
        <taxon>Pseudomonadati</taxon>
        <taxon>Bacteroidota</taxon>
        <taxon>Cytophagia</taxon>
        <taxon>Cytophagales</taxon>
        <taxon>Hymenobacteraceae</taxon>
        <taxon>Hymenobacter</taxon>
    </lineage>
</organism>